<dbReference type="AlphaFoldDB" id="A0A182TR20"/>
<organism evidence="2 3">
    <name type="scientific">Anopheles melas</name>
    <dbReference type="NCBI Taxonomy" id="34690"/>
    <lineage>
        <taxon>Eukaryota</taxon>
        <taxon>Metazoa</taxon>
        <taxon>Ecdysozoa</taxon>
        <taxon>Arthropoda</taxon>
        <taxon>Hexapoda</taxon>
        <taxon>Insecta</taxon>
        <taxon>Pterygota</taxon>
        <taxon>Neoptera</taxon>
        <taxon>Endopterygota</taxon>
        <taxon>Diptera</taxon>
        <taxon>Nematocera</taxon>
        <taxon>Culicoidea</taxon>
        <taxon>Culicidae</taxon>
        <taxon>Anophelinae</taxon>
        <taxon>Anopheles</taxon>
    </lineage>
</organism>
<accession>A0A182TR20</accession>
<name>A0A182TR20_9DIPT</name>
<dbReference type="VEuPathDB" id="VectorBase:AMEC006800"/>
<evidence type="ECO:0000313" key="2">
    <source>
        <dbReference type="EnsemblMetazoa" id="AMEC006800-PA"/>
    </source>
</evidence>
<sequence length="441" mass="46706">MEVKTVRAKKRSTSSTLSYCDGWRSRLILCERVLTGRAGGRSVAPPADVRGKTSSLPSSSMLGPCTSSFDRLLLLDVCCVPHPAAPAPSITSPPRLAAVALACDEQLVSARSSSSSRDAESSEPALALSRLQLSSGDRDRSDIRSSPMLPPAPVAPPALLPGPPPSWKMVESVDAQSDDAVVVSWKDGGGGSCDRSGSGGLGGGGGLESRRMLSVLCDARTVLSDVCSRMSRSRGVSGMSGSEVRWLTTSTVGRCSVFELGPPALWPAAVPPTPVPEPPLPPAPIAFRSESFSFARFTRLLTAFSTSSTTSFTFSLLSDGQSSPSFVSSTSSHSFSRLPSETCTWLVALMNAELCSFSWLPVLTRVHVRDRFQHDRTVARQHLQLVLQYDVLEVGQRILHLPHVIVEILHRLGRFVGGALAAAIAGRICATTASAAPWTVG</sequence>
<dbReference type="Proteomes" id="UP000075902">
    <property type="component" value="Unassembled WGS sequence"/>
</dbReference>
<feature type="region of interest" description="Disordered" evidence="1">
    <location>
        <begin position="111"/>
        <end position="163"/>
    </location>
</feature>
<protein>
    <submittedName>
        <fullName evidence="2">Uncharacterized protein</fullName>
    </submittedName>
</protein>
<proteinExistence type="predicted"/>
<dbReference type="EnsemblMetazoa" id="AMEC006800-RA">
    <property type="protein sequence ID" value="AMEC006800-PA"/>
    <property type="gene ID" value="AMEC006800"/>
</dbReference>
<evidence type="ECO:0000313" key="3">
    <source>
        <dbReference type="Proteomes" id="UP000075902"/>
    </source>
</evidence>
<evidence type="ECO:0000256" key="1">
    <source>
        <dbReference type="SAM" id="MobiDB-lite"/>
    </source>
</evidence>
<feature type="compositionally biased region" description="Pro residues" evidence="1">
    <location>
        <begin position="148"/>
        <end position="163"/>
    </location>
</feature>
<reference evidence="3" key="1">
    <citation type="submission" date="2014-01" db="EMBL/GenBank/DDBJ databases">
        <title>The Genome Sequence of Anopheles melas CM1001059_A (V2).</title>
        <authorList>
            <consortium name="The Broad Institute Genomics Platform"/>
            <person name="Neafsey D.E."/>
            <person name="Besansky N."/>
            <person name="Howell P."/>
            <person name="Walton C."/>
            <person name="Young S.K."/>
            <person name="Zeng Q."/>
            <person name="Gargeya S."/>
            <person name="Fitzgerald M."/>
            <person name="Haas B."/>
            <person name="Abouelleil A."/>
            <person name="Allen A.W."/>
            <person name="Alvarado L."/>
            <person name="Arachchi H.M."/>
            <person name="Berlin A.M."/>
            <person name="Chapman S.B."/>
            <person name="Gainer-Dewar J."/>
            <person name="Goldberg J."/>
            <person name="Griggs A."/>
            <person name="Gujja S."/>
            <person name="Hansen M."/>
            <person name="Howarth C."/>
            <person name="Imamovic A."/>
            <person name="Ireland A."/>
            <person name="Larimer J."/>
            <person name="McCowan C."/>
            <person name="Murphy C."/>
            <person name="Pearson M."/>
            <person name="Poon T.W."/>
            <person name="Priest M."/>
            <person name="Roberts A."/>
            <person name="Saif S."/>
            <person name="Shea T."/>
            <person name="Sisk P."/>
            <person name="Sykes S."/>
            <person name="Wortman J."/>
            <person name="Nusbaum C."/>
            <person name="Birren B."/>
        </authorList>
    </citation>
    <scope>NUCLEOTIDE SEQUENCE [LARGE SCALE GENOMIC DNA]</scope>
    <source>
        <strain evidence="3">CM1001059</strain>
    </source>
</reference>
<keyword evidence="3" id="KW-1185">Reference proteome</keyword>
<reference evidence="2" key="2">
    <citation type="submission" date="2020-05" db="UniProtKB">
        <authorList>
            <consortium name="EnsemblMetazoa"/>
        </authorList>
    </citation>
    <scope>IDENTIFICATION</scope>
    <source>
        <strain evidence="2">CM1001059</strain>
    </source>
</reference>